<protein>
    <submittedName>
        <fullName evidence="1">Uncharacterized protein</fullName>
    </submittedName>
</protein>
<dbReference type="PANTHER" id="PTHR21136:SF179">
    <property type="entry name" value="VESICLE ASSOCIATED MEMBRANE PROTEIN 7-RELATED"/>
    <property type="match status" value="1"/>
</dbReference>
<dbReference type="AlphaFoldDB" id="A0A5N3URW7"/>
<name>A0A5N3URW7_MUNRE</name>
<keyword evidence="2" id="KW-1185">Reference proteome</keyword>
<dbReference type="GO" id="GO:0006887">
    <property type="term" value="P:exocytosis"/>
    <property type="evidence" value="ECO:0007669"/>
    <property type="project" value="TreeGrafter"/>
</dbReference>
<evidence type="ECO:0000313" key="1">
    <source>
        <dbReference type="EMBL" id="KAB0339501.1"/>
    </source>
</evidence>
<dbReference type="GO" id="GO:0031201">
    <property type="term" value="C:SNARE complex"/>
    <property type="evidence" value="ECO:0007669"/>
    <property type="project" value="TreeGrafter"/>
</dbReference>
<reference evidence="1 2" key="1">
    <citation type="submission" date="2019-06" db="EMBL/GenBank/DDBJ databases">
        <title>Discovery of a novel chromosome fission-fusion reversal in muntjac.</title>
        <authorList>
            <person name="Mudd A.B."/>
            <person name="Bredeson J.V."/>
            <person name="Baum R."/>
            <person name="Hockemeyer D."/>
            <person name="Rokhsar D.S."/>
        </authorList>
    </citation>
    <scope>NUCLEOTIDE SEQUENCE [LARGE SCALE GENOMIC DNA]</scope>
    <source>
        <strain evidence="1">UCam_UCB_Mr</strain>
        <tissue evidence="1">Fibroblast cell line</tissue>
    </source>
</reference>
<dbReference type="GO" id="GO:0006906">
    <property type="term" value="P:vesicle fusion"/>
    <property type="evidence" value="ECO:0007669"/>
    <property type="project" value="TreeGrafter"/>
</dbReference>
<comment type="caution">
    <text evidence="1">The sequence shown here is derived from an EMBL/GenBank/DDBJ whole genome shotgun (WGS) entry which is preliminary data.</text>
</comment>
<dbReference type="PANTHER" id="PTHR21136">
    <property type="entry name" value="SNARE PROTEINS"/>
    <property type="match status" value="1"/>
</dbReference>
<accession>A0A5N3URW7</accession>
<dbReference type="Gene3D" id="3.30.450.50">
    <property type="entry name" value="Longin domain"/>
    <property type="match status" value="1"/>
</dbReference>
<dbReference type="GO" id="GO:0005484">
    <property type="term" value="F:SNAP receptor activity"/>
    <property type="evidence" value="ECO:0007669"/>
    <property type="project" value="TreeGrafter"/>
</dbReference>
<gene>
    <name evidence="1" type="ORF">FD755_024930</name>
</gene>
<sequence>MAILFAVVARGTTILAKHAWCGGNFLEVTEQILAKIPSENNKLTYSHGKYSPEVADSIVHYIIIKYPSLSCFFLFKLLPWFLSYNHVLSSQSKISFILVSSVHSVISDSFLLQYHSSKASILSVVSVQSVQLLTLSSGDRSNLVLEISVIVLAENSLVSRNLVKREQFLEEVVSSIKCIRESHWMWSVEIIGGSYVLIYLCPKKRGYVFPSLLLQE</sequence>
<dbReference type="InterPro" id="IPR051097">
    <property type="entry name" value="Synaptobrevin-like_transport"/>
</dbReference>
<evidence type="ECO:0000313" key="2">
    <source>
        <dbReference type="Proteomes" id="UP000326062"/>
    </source>
</evidence>
<organism evidence="1 2">
    <name type="scientific">Muntiacus reevesi</name>
    <name type="common">Reeves' muntjac</name>
    <name type="synonym">Cervus reevesi</name>
    <dbReference type="NCBI Taxonomy" id="9886"/>
    <lineage>
        <taxon>Eukaryota</taxon>
        <taxon>Metazoa</taxon>
        <taxon>Chordata</taxon>
        <taxon>Craniata</taxon>
        <taxon>Vertebrata</taxon>
        <taxon>Euteleostomi</taxon>
        <taxon>Mammalia</taxon>
        <taxon>Eutheria</taxon>
        <taxon>Laurasiatheria</taxon>
        <taxon>Artiodactyla</taxon>
        <taxon>Ruminantia</taxon>
        <taxon>Pecora</taxon>
        <taxon>Cervidae</taxon>
        <taxon>Muntiacinae</taxon>
        <taxon>Muntiacus</taxon>
    </lineage>
</organism>
<dbReference type="EMBL" id="VCEB01005931">
    <property type="protein sequence ID" value="KAB0339501.1"/>
    <property type="molecule type" value="Genomic_DNA"/>
</dbReference>
<dbReference type="GO" id="GO:0008333">
    <property type="term" value="P:endosome to lysosome transport"/>
    <property type="evidence" value="ECO:0007669"/>
    <property type="project" value="TreeGrafter"/>
</dbReference>
<dbReference type="Proteomes" id="UP000326062">
    <property type="component" value="Unassembled WGS sequence"/>
</dbReference>
<dbReference type="GO" id="GO:0000149">
    <property type="term" value="F:SNARE binding"/>
    <property type="evidence" value="ECO:0007669"/>
    <property type="project" value="TreeGrafter"/>
</dbReference>
<proteinExistence type="predicted"/>